<dbReference type="Pfam" id="PF14441">
    <property type="entry name" value="OTT_1508_deam"/>
    <property type="match status" value="1"/>
</dbReference>
<evidence type="ECO:0000256" key="1">
    <source>
        <dbReference type="SAM" id="MobiDB-lite"/>
    </source>
</evidence>
<dbReference type="Proteomes" id="UP000593566">
    <property type="component" value="Unassembled WGS sequence"/>
</dbReference>
<accession>A0A8H6FGL5</accession>
<dbReference type="AlphaFoldDB" id="A0A8H6FGL5"/>
<feature type="region of interest" description="Disordered" evidence="1">
    <location>
        <begin position="542"/>
        <end position="602"/>
    </location>
</feature>
<proteinExistence type="predicted"/>
<gene>
    <name evidence="2" type="ORF">HO133_008545</name>
</gene>
<reference evidence="2 3" key="1">
    <citation type="journal article" date="2020" name="Genomics">
        <title>Complete, high-quality genomes from long-read metagenomic sequencing of two wolf lichen thalli reveals enigmatic genome architecture.</title>
        <authorList>
            <person name="McKenzie S.K."/>
            <person name="Walston R.F."/>
            <person name="Allen J.L."/>
        </authorList>
    </citation>
    <scope>NUCLEOTIDE SEQUENCE [LARGE SCALE GENOMIC DNA]</scope>
    <source>
        <strain evidence="2">WasteWater1</strain>
    </source>
</reference>
<evidence type="ECO:0000313" key="2">
    <source>
        <dbReference type="EMBL" id="KAF6227104.1"/>
    </source>
</evidence>
<sequence length="769" mass="85922">MDSLLWGDVSRKELTENITLLWLLNEEPEQPAENPLPQHLLKEAGSASRQLTIERERDLVDSLAFLSASSDDPRKVMAVCMEENQDTESLTIRMATNAGDLEPVKEGFLRMATILERAAAKDNTDENSSALFEEMIALNRGRIYSRLRSRHAKRSRRNHNKPPIVVQLAKAASALSPLTTTRLVPRVDLKTLHSQVEELQRLFRQLEAMTEKQATSQKSHKILISLLKCAHSLASQNDLRKLFVKASLPLAIGKLGRYYSTCSFLIVAARRLSIFRSVRVESVRLPLPASPPISIAQSKSTLPGTLDRILEPQTERWTQRWASSIAPAEAKFCRQMAASPKTYKIHAEIQLLFYYEMHPEIMRPRVICSSKSACFLCDLFVKIHAKFYVARTHGVLYDRWILPDQGTIHLFGKGVKDMTRVVERFKATLEDRIRLTLPLLRMPRFHPNESVLVEPAIWTPSAVSLASNTASQVISAMLNSEACLKNQPDTMGDIEAFRSGPTTSTNADLAAVGRCWSSTDRTLSGPKLGNGGCSDLLTSASSIDMPARDPEGSLEPRGRQDGIINSDIRQASPTSPYLFDRPTYVSSKSPRSIPRDGSVSKLPVGDKAQWDFTDHNNPRSSASVQSLDLSRPIMYPDAVAPKYEPLTQGTWIERELPTGGPPVKLSTKLIHITLSRDWAGMTHKSATTEGQQNLQESLGSEGVYLVKVKWLGPEEEPKRSSEQRTNIVDLDEMDETLEETLSHGAASSSTELYIYRRNDMIAIKFILKE</sequence>
<comment type="caution">
    <text evidence="2">The sequence shown here is derived from an EMBL/GenBank/DDBJ whole genome shotgun (WGS) entry which is preliminary data.</text>
</comment>
<organism evidence="2 3">
    <name type="scientific">Letharia lupina</name>
    <dbReference type="NCBI Taxonomy" id="560253"/>
    <lineage>
        <taxon>Eukaryota</taxon>
        <taxon>Fungi</taxon>
        <taxon>Dikarya</taxon>
        <taxon>Ascomycota</taxon>
        <taxon>Pezizomycotina</taxon>
        <taxon>Lecanoromycetes</taxon>
        <taxon>OSLEUM clade</taxon>
        <taxon>Lecanoromycetidae</taxon>
        <taxon>Lecanorales</taxon>
        <taxon>Lecanorineae</taxon>
        <taxon>Parmeliaceae</taxon>
        <taxon>Letharia</taxon>
    </lineage>
</organism>
<dbReference type="RefSeq" id="XP_037155412.1">
    <property type="nucleotide sequence ID" value="XM_037299411.1"/>
</dbReference>
<evidence type="ECO:0000313" key="3">
    <source>
        <dbReference type="Proteomes" id="UP000593566"/>
    </source>
</evidence>
<name>A0A8H6FGL5_9LECA</name>
<dbReference type="EMBL" id="JACCJB010000005">
    <property type="protein sequence ID" value="KAF6227104.1"/>
    <property type="molecule type" value="Genomic_DNA"/>
</dbReference>
<dbReference type="InterPro" id="IPR027796">
    <property type="entry name" value="OTT_1508_deam-like"/>
</dbReference>
<keyword evidence="3" id="KW-1185">Reference proteome</keyword>
<protein>
    <submittedName>
        <fullName evidence="2">Uncharacterized protein</fullName>
    </submittedName>
</protein>
<dbReference type="GeneID" id="59336941"/>
<feature type="compositionally biased region" description="Basic and acidic residues" evidence="1">
    <location>
        <begin position="546"/>
        <end position="560"/>
    </location>
</feature>